<dbReference type="Gene3D" id="3.40.50.2300">
    <property type="match status" value="2"/>
</dbReference>
<dbReference type="InterPro" id="IPR024983">
    <property type="entry name" value="CHAT_dom"/>
</dbReference>
<feature type="compositionally biased region" description="Polar residues" evidence="1">
    <location>
        <begin position="417"/>
        <end position="433"/>
    </location>
</feature>
<dbReference type="AlphaFoldDB" id="A0AA96WAZ8"/>
<dbReference type="CDD" id="cd06268">
    <property type="entry name" value="PBP1_ABC_transporter_LIVBP-like"/>
    <property type="match status" value="1"/>
</dbReference>
<dbReference type="SUPFAM" id="SSF53822">
    <property type="entry name" value="Periplasmic binding protein-like I"/>
    <property type="match status" value="1"/>
</dbReference>
<feature type="compositionally biased region" description="Polar residues" evidence="1">
    <location>
        <begin position="385"/>
        <end position="410"/>
    </location>
</feature>
<evidence type="ECO:0000259" key="2">
    <source>
        <dbReference type="Pfam" id="PF12770"/>
    </source>
</evidence>
<dbReference type="InterPro" id="IPR028082">
    <property type="entry name" value="Peripla_BP_I"/>
</dbReference>
<sequence>MLALIEIGEGSFEEGFPVTLRLGSHGSPLRRIEGNFNLPSAPDIPNLYERWRRYYYLLPQIRTISIPPNQRTQIYSSEQDEENRRNCEEAVIELENFLRINWFPQSNFTTLRTVISHVAQNSNEPQQVVFQTNNTYLQKLPWHVFNLFDDLPELGFALSGGMTWETALDTEFISFNRPVRILAVLGNSEGINVEQDREYLEQLQGADIHFLVEPSRQELNNQLWHQQWDMLYFAGHSYSDSDGRRAEFQINPQDSLSVGRLRAALQRAVRQGLNLAIFNSCNGLGLATQLAELRIPQMIVMRESVPDQVAQAFLREFLRLIAEGSPLDFAIRETCGWLQGHIGYDFPGAHWFPVIIQSPAAPPLVWPQPTQTSPTPAPSPAPTVAENNSITQNPEVSNSAIDPNTSPAQNSEDRKIASNTSTELNDSTQNRESQAGEPTLLDRLLNHSFWQAIGRQLREVKFLFVVGVLIFSVLGIFINFVLDVASTDPVDSSPTLTSLSLQIGDDLSLGEETLVKSKISDAKTAGNQAFLEAALTGDYSNAIYWFTESLKEESNDPETWLYLLNSIAQQKVNESQKENIATPYIIQKVAVAVPVGVPSYSPEDEVSDIAEELLRGVVLAQSEMNCGSVSNIKAIVESNESLNNCKGRDGRFLIFLVGNDQDKPSKGREIAKAIAKQSNILAFIGNNASEVTQQSLEEFQSTELVSISPSNTSIFLTSSNSKNDRLFLAATNDEVAARSLAEFIKNRFRNRGVTATDIAIATDLTNYNPYGESFKNVFLEALSLQYQKQAVIGCDLSKQSVVSDCLQRGQAVQWLLLIPTVEETMQNALKLIENNPRWNLLGSDSTFDQRMLTEQAYKSELVVAVPWGRDEFESDFEIKASELFGVKQGYSWRTLTAYDSTKTIIKSLDELAHNHKPATRSEVYQQLAKPNEFIADGALGPGTIKFDKNRNRVPIEGLGVLVKVEQVVTRTGEVDYEFRRLPSKL</sequence>
<evidence type="ECO:0000256" key="1">
    <source>
        <dbReference type="SAM" id="MobiDB-lite"/>
    </source>
</evidence>
<reference evidence="3" key="1">
    <citation type="submission" date="2020-05" db="EMBL/GenBank/DDBJ databases">
        <authorList>
            <person name="Zhu T."/>
            <person name="Keshari N."/>
            <person name="Lu X."/>
        </authorList>
    </citation>
    <scope>NUCLEOTIDE SEQUENCE</scope>
    <source>
        <strain evidence="3">NK1-12</strain>
    </source>
</reference>
<name>A0AA96WAZ8_9CYAN</name>
<dbReference type="Pfam" id="PF12770">
    <property type="entry name" value="CHAT"/>
    <property type="match status" value="1"/>
</dbReference>
<evidence type="ECO:0000313" key="3">
    <source>
        <dbReference type="EMBL" id="WNZ21580.1"/>
    </source>
</evidence>
<dbReference type="RefSeq" id="WP_316432832.1">
    <property type="nucleotide sequence ID" value="NZ_CP053586.1"/>
</dbReference>
<feature type="domain" description="CHAT" evidence="2">
    <location>
        <begin position="193"/>
        <end position="341"/>
    </location>
</feature>
<proteinExistence type="predicted"/>
<organism evidence="3">
    <name type="scientific">Leptolyngbya sp. NK1-12</name>
    <dbReference type="NCBI Taxonomy" id="2547451"/>
    <lineage>
        <taxon>Bacteria</taxon>
        <taxon>Bacillati</taxon>
        <taxon>Cyanobacteriota</taxon>
        <taxon>Cyanophyceae</taxon>
        <taxon>Leptolyngbyales</taxon>
        <taxon>Leptolyngbyaceae</taxon>
        <taxon>Leptolyngbya group</taxon>
        <taxon>Leptolyngbya</taxon>
    </lineage>
</organism>
<feature type="region of interest" description="Disordered" evidence="1">
    <location>
        <begin position="363"/>
        <end position="435"/>
    </location>
</feature>
<dbReference type="EMBL" id="CP053586">
    <property type="protein sequence ID" value="WNZ21580.1"/>
    <property type="molecule type" value="Genomic_DNA"/>
</dbReference>
<dbReference type="PANTHER" id="PTHR47151">
    <property type="entry name" value="LEU/ILE/VAL-BINDING ABC TRANSPORTER SUBUNIT"/>
    <property type="match status" value="1"/>
</dbReference>
<accession>A0AA96WAZ8</accession>
<protein>
    <submittedName>
        <fullName evidence="3">CHAT domain-containing protein</fullName>
    </submittedName>
</protein>
<dbReference type="PANTHER" id="PTHR47151:SF2">
    <property type="entry name" value="AMINO ACID BINDING PROTEIN"/>
    <property type="match status" value="1"/>
</dbReference>
<gene>
    <name evidence="3" type="ORF">HJG54_00970</name>
</gene>